<evidence type="ECO:0000313" key="1">
    <source>
        <dbReference type="EMBL" id="SOC49310.1"/>
    </source>
</evidence>
<proteinExistence type="predicted"/>
<dbReference type="EMBL" id="OBQI01000002">
    <property type="protein sequence ID" value="SOC49310.1"/>
    <property type="molecule type" value="Genomic_DNA"/>
</dbReference>
<evidence type="ECO:0000313" key="2">
    <source>
        <dbReference type="Proteomes" id="UP000219435"/>
    </source>
</evidence>
<keyword evidence="2" id="KW-1185">Reference proteome</keyword>
<organism evidence="1 2">
    <name type="scientific">Blastococcus aggregatus</name>
    <dbReference type="NCBI Taxonomy" id="38502"/>
    <lineage>
        <taxon>Bacteria</taxon>
        <taxon>Bacillati</taxon>
        <taxon>Actinomycetota</taxon>
        <taxon>Actinomycetes</taxon>
        <taxon>Geodermatophilales</taxon>
        <taxon>Geodermatophilaceae</taxon>
        <taxon>Blastococcus</taxon>
    </lineage>
</organism>
<name>A0A285V5F9_9ACTN</name>
<gene>
    <name evidence="1" type="ORF">SAMN05660748_2029</name>
</gene>
<dbReference type="RefSeq" id="WP_097194812.1">
    <property type="nucleotide sequence ID" value="NZ_OBQI01000002.1"/>
</dbReference>
<dbReference type="OrthoDB" id="9894016at2"/>
<dbReference type="Proteomes" id="UP000219435">
    <property type="component" value="Unassembled WGS sequence"/>
</dbReference>
<evidence type="ECO:0008006" key="3">
    <source>
        <dbReference type="Google" id="ProtNLM"/>
    </source>
</evidence>
<sequence length="181" mass="19295">MTEPNEISVLEAARLLDVSKGSATKLLSTGLLGGAPARGSRRMASVDAVRELQQRPEVAPGAPPAFVVRIGEPKYTSEAWRDGAGWAVAWSPTAQANGVRGDWIVEPEAVLEAGVLVAVVGNFVAAAYAVTGLETQYLDEVSGRQRSRFLVADDEELTAPFVGHRWTLGPGWTTAVIRAER</sequence>
<protein>
    <recommendedName>
        <fullName evidence="3">Helix-turn-helix domain-containing protein</fullName>
    </recommendedName>
</protein>
<accession>A0A285V5F9</accession>
<dbReference type="AlphaFoldDB" id="A0A285V5F9"/>
<reference evidence="2" key="1">
    <citation type="submission" date="2017-08" db="EMBL/GenBank/DDBJ databases">
        <authorList>
            <person name="Varghese N."/>
            <person name="Submissions S."/>
        </authorList>
    </citation>
    <scope>NUCLEOTIDE SEQUENCE [LARGE SCALE GENOMIC DNA]</scope>
    <source>
        <strain evidence="2">DSM 4725</strain>
    </source>
</reference>